<dbReference type="InterPro" id="IPR001296">
    <property type="entry name" value="Glyco_trans_1"/>
</dbReference>
<evidence type="ECO:0000313" key="2">
    <source>
        <dbReference type="EMBL" id="MCF1750950.1"/>
    </source>
</evidence>
<comment type="caution">
    <text evidence="2">The sequence shown here is derived from an EMBL/GenBank/DDBJ whole genome shotgun (WGS) entry which is preliminary data.</text>
</comment>
<dbReference type="Proteomes" id="UP001201449">
    <property type="component" value="Unassembled WGS sequence"/>
</dbReference>
<dbReference type="GO" id="GO:0016757">
    <property type="term" value="F:glycosyltransferase activity"/>
    <property type="evidence" value="ECO:0007669"/>
    <property type="project" value="UniProtKB-KW"/>
</dbReference>
<accession>A0ABS9BUC3</accession>
<dbReference type="SUPFAM" id="SSF53756">
    <property type="entry name" value="UDP-Glycosyltransferase/glycogen phosphorylase"/>
    <property type="match status" value="1"/>
</dbReference>
<dbReference type="EC" id="2.4.-.-" evidence="2"/>
<sequence length="371" mass="42839">MRKNSVAIASVLKPVKDPRAYFRFGFSLRETNKYEINIIGFSSKSEPPEGDIHFQTLFSKQRTHPKRLLVSWAFLVKIWKIRPEILIVTTYELLPVSVLAKWILKYKLVYDVQENYILNISQNRTVGGFARSISTAIVGIFESCSRPFVDHFFLAERCYLEELPKFRPATVLENRFFKPVVSIQSYQLSTERPLRFLISGTITEVYGALTGIQWVKEFKKRRPNSELHVIGHCPKQSFQEKLEEEMPFVGLTLEISSGPIPYERILNAYHQADIVLLPYWQIESIRDKVPSKLYESLALGKICLFSPNPKWDEIVKSFGGGFAVDFRDFSGIPNVVLELDNRSFFTKNPDVSLTWKSQETEFLDTIASFVK</sequence>
<proteinExistence type="predicted"/>
<evidence type="ECO:0000313" key="3">
    <source>
        <dbReference type="Proteomes" id="UP001201449"/>
    </source>
</evidence>
<keyword evidence="3" id="KW-1185">Reference proteome</keyword>
<name>A0ABS9BUC3_9BACT</name>
<feature type="domain" description="Glycosyl transferase family 1" evidence="1">
    <location>
        <begin position="191"/>
        <end position="327"/>
    </location>
</feature>
<reference evidence="2 3" key="1">
    <citation type="submission" date="2022-01" db="EMBL/GenBank/DDBJ databases">
        <title>Mariniradius saccharolyticus sp. nov., isolated from sediment of a river.</title>
        <authorList>
            <person name="Liu H."/>
        </authorList>
    </citation>
    <scope>NUCLEOTIDE SEQUENCE [LARGE SCALE GENOMIC DNA]</scope>
    <source>
        <strain evidence="2 3">RY-2</strain>
    </source>
</reference>
<dbReference type="EMBL" id="JAKEVZ010000005">
    <property type="protein sequence ID" value="MCF1750950.1"/>
    <property type="molecule type" value="Genomic_DNA"/>
</dbReference>
<keyword evidence="2" id="KW-0808">Transferase</keyword>
<dbReference type="Gene3D" id="3.40.50.2000">
    <property type="entry name" value="Glycogen Phosphorylase B"/>
    <property type="match status" value="1"/>
</dbReference>
<dbReference type="RefSeq" id="WP_234861005.1">
    <property type="nucleotide sequence ID" value="NZ_JAKEVZ010000005.1"/>
</dbReference>
<protein>
    <submittedName>
        <fullName evidence="2">Glycosyltransferase</fullName>
        <ecNumber evidence="2">2.4.-.-</ecNumber>
    </submittedName>
</protein>
<organism evidence="2 3">
    <name type="scientific">Mariniradius sediminis</name>
    <dbReference type="NCBI Taxonomy" id="2909237"/>
    <lineage>
        <taxon>Bacteria</taxon>
        <taxon>Pseudomonadati</taxon>
        <taxon>Bacteroidota</taxon>
        <taxon>Cytophagia</taxon>
        <taxon>Cytophagales</taxon>
        <taxon>Cyclobacteriaceae</taxon>
        <taxon>Mariniradius</taxon>
    </lineage>
</organism>
<keyword evidence="2" id="KW-0328">Glycosyltransferase</keyword>
<evidence type="ECO:0000259" key="1">
    <source>
        <dbReference type="Pfam" id="PF00534"/>
    </source>
</evidence>
<dbReference type="Pfam" id="PF00534">
    <property type="entry name" value="Glycos_transf_1"/>
    <property type="match status" value="1"/>
</dbReference>
<gene>
    <name evidence="2" type="ORF">L0U89_07690</name>
</gene>